<gene>
    <name evidence="3" type="ORF">UFOVP1204_2</name>
    <name evidence="1" type="ORF">UFOVP473_25</name>
    <name evidence="2" type="ORF">UFOVP983_25</name>
</gene>
<dbReference type="EMBL" id="LR796459">
    <property type="protein sequence ID" value="CAB4145696.1"/>
    <property type="molecule type" value="Genomic_DNA"/>
</dbReference>
<organism evidence="1">
    <name type="scientific">uncultured Caudovirales phage</name>
    <dbReference type="NCBI Taxonomy" id="2100421"/>
    <lineage>
        <taxon>Viruses</taxon>
        <taxon>Duplodnaviria</taxon>
        <taxon>Heunggongvirae</taxon>
        <taxon>Uroviricota</taxon>
        <taxon>Caudoviricetes</taxon>
        <taxon>Peduoviridae</taxon>
        <taxon>Maltschvirus</taxon>
        <taxon>Maltschvirus maltsch</taxon>
    </lineage>
</organism>
<accession>A0A6J5MKS5</accession>
<name>A0A6J5MKS5_9CAUD</name>
<evidence type="ECO:0000313" key="2">
    <source>
        <dbReference type="EMBL" id="CAB4176433.1"/>
    </source>
</evidence>
<dbReference type="EMBL" id="LR797150">
    <property type="protein sequence ID" value="CAB4189468.1"/>
    <property type="molecule type" value="Genomic_DNA"/>
</dbReference>
<protein>
    <submittedName>
        <fullName evidence="1">Uncharacterized protein</fullName>
    </submittedName>
</protein>
<evidence type="ECO:0000313" key="1">
    <source>
        <dbReference type="EMBL" id="CAB4145696.1"/>
    </source>
</evidence>
<evidence type="ECO:0000313" key="3">
    <source>
        <dbReference type="EMBL" id="CAB4189468.1"/>
    </source>
</evidence>
<sequence>MMRPLVALLLMTLSASAQEPVRSLFDDPIVFPPGFMTAPRYTRKELDNLSTFGPPPYDAGGPVDWYVEDAKAFGRTPRVISGTCLSACTLTLTAPNPCVVETAILWFHGSGSQALVPAFPGSKAMLPDPSKPLVWNAAITNDLLKRYPAVIQEWAKRTKALSTLQFSRDHTLTGKQLIAMGFRQCTKQEVADYEPISGPPLD</sequence>
<reference evidence="1" key="1">
    <citation type="submission" date="2020-04" db="EMBL/GenBank/DDBJ databases">
        <authorList>
            <person name="Chiriac C."/>
            <person name="Salcher M."/>
            <person name="Ghai R."/>
            <person name="Kavagutti S V."/>
        </authorList>
    </citation>
    <scope>NUCLEOTIDE SEQUENCE</scope>
</reference>
<proteinExistence type="predicted"/>
<dbReference type="EMBL" id="LR796939">
    <property type="protein sequence ID" value="CAB4176433.1"/>
    <property type="molecule type" value="Genomic_DNA"/>
</dbReference>